<name>A0A5N6LTE1_9ASTR</name>
<proteinExistence type="predicted"/>
<evidence type="ECO:0000313" key="1">
    <source>
        <dbReference type="EMBL" id="KAD2804575.1"/>
    </source>
</evidence>
<comment type="caution">
    <text evidence="1">The sequence shown here is derived from an EMBL/GenBank/DDBJ whole genome shotgun (WGS) entry which is preliminary data.</text>
</comment>
<organism evidence="1 2">
    <name type="scientific">Mikania micrantha</name>
    <name type="common">bitter vine</name>
    <dbReference type="NCBI Taxonomy" id="192012"/>
    <lineage>
        <taxon>Eukaryota</taxon>
        <taxon>Viridiplantae</taxon>
        <taxon>Streptophyta</taxon>
        <taxon>Embryophyta</taxon>
        <taxon>Tracheophyta</taxon>
        <taxon>Spermatophyta</taxon>
        <taxon>Magnoliopsida</taxon>
        <taxon>eudicotyledons</taxon>
        <taxon>Gunneridae</taxon>
        <taxon>Pentapetalae</taxon>
        <taxon>asterids</taxon>
        <taxon>campanulids</taxon>
        <taxon>Asterales</taxon>
        <taxon>Asteraceae</taxon>
        <taxon>Asteroideae</taxon>
        <taxon>Heliantheae alliance</taxon>
        <taxon>Eupatorieae</taxon>
        <taxon>Mikania</taxon>
    </lineage>
</organism>
<keyword evidence="2" id="KW-1185">Reference proteome</keyword>
<accession>A0A5N6LTE1</accession>
<gene>
    <name evidence="1" type="ORF">E3N88_37952</name>
</gene>
<dbReference type="Proteomes" id="UP000326396">
    <property type="component" value="Linkage Group LG8"/>
</dbReference>
<dbReference type="AlphaFoldDB" id="A0A5N6LTE1"/>
<evidence type="ECO:0000313" key="2">
    <source>
        <dbReference type="Proteomes" id="UP000326396"/>
    </source>
</evidence>
<reference evidence="1 2" key="1">
    <citation type="submission" date="2019-05" db="EMBL/GenBank/DDBJ databases">
        <title>Mikania micrantha, genome provides insights into the molecular mechanism of rapid growth.</title>
        <authorList>
            <person name="Liu B."/>
        </authorList>
    </citation>
    <scope>NUCLEOTIDE SEQUENCE [LARGE SCALE GENOMIC DNA]</scope>
    <source>
        <strain evidence="1">NLD-2019</strain>
        <tissue evidence="1">Leaf</tissue>
    </source>
</reference>
<dbReference type="OrthoDB" id="776574at2759"/>
<dbReference type="EMBL" id="SZYD01000018">
    <property type="protein sequence ID" value="KAD2804575.1"/>
    <property type="molecule type" value="Genomic_DNA"/>
</dbReference>
<dbReference type="PANTHER" id="PTHR34193:SF20">
    <property type="match status" value="1"/>
</dbReference>
<dbReference type="PANTHER" id="PTHR34193">
    <property type="entry name" value="OS11G0199801 PROTEIN"/>
    <property type="match status" value="1"/>
</dbReference>
<protein>
    <submittedName>
        <fullName evidence="1">Uncharacterized protein</fullName>
    </submittedName>
</protein>
<sequence>MNEIEDLHVNNMSLHSSSLSKLTEFTFCNILDIDDNKKDEDPFAFSPSFGPKSGYYGYNCSLPSTKAQNKILEVMNNLPESSQDLSLKDIVIDDLDKQRSIVDQKSDLKTCLKDKKTIKRDRPISRSVSLDTGVFMLKMFNPVSCGMKKSWSSSGIKSKNRCMPPNTKSRSAELAPGCWFINKPWKPTSRRGCIV</sequence>